<evidence type="ECO:0000256" key="2">
    <source>
        <dbReference type="ARBA" id="ARBA00022963"/>
    </source>
</evidence>
<dbReference type="Gene3D" id="3.40.1090.10">
    <property type="entry name" value="Cytosolic phospholipase A2 catalytic domain"/>
    <property type="match status" value="1"/>
</dbReference>
<protein>
    <submittedName>
        <fullName evidence="3">Uncharacterized protein</fullName>
    </submittedName>
</protein>
<proteinExistence type="predicted"/>
<dbReference type="PANTHER" id="PTHR24185">
    <property type="entry name" value="CALCIUM-INDEPENDENT PHOSPHOLIPASE A2-GAMMA"/>
    <property type="match status" value="1"/>
</dbReference>
<keyword evidence="1" id="KW-0378">Hydrolase</keyword>
<dbReference type="PANTHER" id="PTHR24185:SF1">
    <property type="entry name" value="CALCIUM-INDEPENDENT PHOSPHOLIPASE A2-GAMMA"/>
    <property type="match status" value="1"/>
</dbReference>
<keyword evidence="2" id="KW-0443">Lipid metabolism</keyword>
<evidence type="ECO:0000313" key="4">
    <source>
        <dbReference type="Proteomes" id="UP001590951"/>
    </source>
</evidence>
<keyword evidence="4" id="KW-1185">Reference proteome</keyword>
<accession>A0ABR4BN07</accession>
<gene>
    <name evidence="3" type="ORF">ABVK25_000474</name>
</gene>
<sequence>MKNNNPILEVIKEVHGPLDNQPVRCLVSIGTGTTERPIYRPGMAGLVKALTRLATDTEAKHEEVMKDVEYENIRAKFFRFNVEGLGDVDLGGWQMLLDITTKTKEFLKEYDTMESLNKCTVLMVDGDGSNE</sequence>
<name>A0ABR4BN07_9LECA</name>
<dbReference type="Proteomes" id="UP001590951">
    <property type="component" value="Unassembled WGS sequence"/>
</dbReference>
<keyword evidence="2" id="KW-0442">Lipid degradation</keyword>
<organism evidence="3 4">
    <name type="scientific">Lepraria finkii</name>
    <dbReference type="NCBI Taxonomy" id="1340010"/>
    <lineage>
        <taxon>Eukaryota</taxon>
        <taxon>Fungi</taxon>
        <taxon>Dikarya</taxon>
        <taxon>Ascomycota</taxon>
        <taxon>Pezizomycotina</taxon>
        <taxon>Lecanoromycetes</taxon>
        <taxon>OSLEUM clade</taxon>
        <taxon>Lecanoromycetidae</taxon>
        <taxon>Lecanorales</taxon>
        <taxon>Lecanorineae</taxon>
        <taxon>Stereocaulaceae</taxon>
        <taxon>Lepraria</taxon>
    </lineage>
</organism>
<evidence type="ECO:0000313" key="3">
    <source>
        <dbReference type="EMBL" id="KAL2059182.1"/>
    </source>
</evidence>
<reference evidence="3 4" key="1">
    <citation type="submission" date="2024-09" db="EMBL/GenBank/DDBJ databases">
        <title>Rethinking Asexuality: The Enigmatic Case of Functional Sexual Genes in Lepraria (Stereocaulaceae).</title>
        <authorList>
            <person name="Doellman M."/>
            <person name="Sun Y."/>
            <person name="Barcenas-Pena A."/>
            <person name="Lumbsch H.T."/>
            <person name="Grewe F."/>
        </authorList>
    </citation>
    <scope>NUCLEOTIDE SEQUENCE [LARGE SCALE GENOMIC DNA]</scope>
    <source>
        <strain evidence="3 4">Grewe 0041</strain>
    </source>
</reference>
<comment type="caution">
    <text evidence="3">The sequence shown here is derived from an EMBL/GenBank/DDBJ whole genome shotgun (WGS) entry which is preliminary data.</text>
</comment>
<dbReference type="EMBL" id="JBHFEH010000001">
    <property type="protein sequence ID" value="KAL2059182.1"/>
    <property type="molecule type" value="Genomic_DNA"/>
</dbReference>
<evidence type="ECO:0000256" key="1">
    <source>
        <dbReference type="ARBA" id="ARBA00022801"/>
    </source>
</evidence>